<evidence type="ECO:0000313" key="3">
    <source>
        <dbReference type="Proteomes" id="UP001057455"/>
    </source>
</evidence>
<dbReference type="InterPro" id="IPR024420">
    <property type="entry name" value="TRAPP_III_complex_Trs85"/>
</dbReference>
<evidence type="ECO:0000256" key="1">
    <source>
        <dbReference type="SAM" id="MobiDB-lite"/>
    </source>
</evidence>
<dbReference type="Proteomes" id="UP001057455">
    <property type="component" value="Unassembled WGS sequence"/>
</dbReference>
<organism evidence="2 3">
    <name type="scientific">Babesia ovis</name>
    <dbReference type="NCBI Taxonomy" id="5869"/>
    <lineage>
        <taxon>Eukaryota</taxon>
        <taxon>Sar</taxon>
        <taxon>Alveolata</taxon>
        <taxon>Apicomplexa</taxon>
        <taxon>Aconoidasida</taxon>
        <taxon>Piroplasmida</taxon>
        <taxon>Babesiidae</taxon>
        <taxon>Babesia</taxon>
    </lineage>
</organism>
<comment type="caution">
    <text evidence="2">The sequence shown here is derived from an EMBL/GenBank/DDBJ whole genome shotgun (WGS) entry which is preliminary data.</text>
</comment>
<sequence>MGIHVCSHIDLFERLAKHYSGVCMLVKATATARKKIEDAGYKSCTKLINKAISENGDANIAVNLEFVEAQELHDLEERDFDTSLLNSIANNTPEFDNGEIDFQGYPLWFSEWAVTLAKIVRYTRHKTLDIPVDATGVMLFCTPVDDTDTVVKILRETESTKVRSIVVIGEDKAEPFIESFKTTYSELILCHVLNNECESLNNDGTEDNFLSFLAKLGELFVSNTKLVLTQNSKREIPHISSKTVRSKPSDADILDLKNLLMGMDEEMQAETPIGYIDDICRGTEHEIQGVAYVYSAISQVRDVNRGVHTPRKDKGDGNMEEPKPSKEKAIADLERAITIFLKHDAKLDALLASIIMATIGSDLEARKMGSISATMELKTKADFARAALSLELCTFFTNKQRKRNFNLVMAGHLYTQAGLLNLTKRCYMLAVPLYKSKGWSLASDFLYGTLSRYNPLYCIDALNGLADQCEMLYCHSHVKNDDDNSLKSPWYVGDREMTHLRRLMKLSVLDPETRAAKGETSTTISAASGYYPALVCDHIDVPTLNGEVPHLVRIPFVFLRNKEGVPGRNCELLSTYKLCTGGKGNEMMLYNTVDDYELQEAAMSRNVKRMAEHDALWKRCHDFICDYGNISYKVDPDSGYCLPKQTTKHSINYPLDEPSVIRLELVNPLHIGIHCDEFHVLIKGVDTSWWEAASVVTPGDGTYQSKPKENFVYLSEGERRCVYLKFNVMRPGTFNVSGLAWKLFGCVTCWVPLYVCGPRKTKGAPINFDIIQSLNAYVGTRESNKGLSMSIRDTHPEISIALSKVTQLPSNATPLDQNSEYFQQVKHYMGVSELHDPCQFEEGGNLSMDEAIAGEYVITMLSIKNTGEAPIDAVSLVVKTSGKCHVSTFPIAYISQSSNVNIVWEDMAKCNLGSISGNKAYQVTLMNDTDGLILSNDVLTIVMLLVPGGTDVQNVVCMQGRLKTSSKCYNIDGTIAFWRFYTVDDGLDITYEYDHSLGDMLKCNIVNKSKGGIKALCFYDSMGSPLKTHIENQHTSRNQGVTGLKRNSFLSVLPFNPNDSKVTLRWECGKAVGLVTSNIFVDSTARLLVKITSDVSSITYEGAPIIVHVKVILENPTEETIPPLRVEGVRSKTSGNIHSWFYVGLLTIDVPQIRPKCTACIGFDVLIPLPGVYFFMYDDINIIHSQPLSITPCDQHMISVE</sequence>
<dbReference type="GO" id="GO:1990072">
    <property type="term" value="C:TRAPPIII protein complex"/>
    <property type="evidence" value="ECO:0007669"/>
    <property type="project" value="TreeGrafter"/>
</dbReference>
<protein>
    <submittedName>
        <fullName evidence="2">Trafficking particle complex subunit 8 isoform X4, putative</fullName>
    </submittedName>
</protein>
<dbReference type="PANTHER" id="PTHR12975">
    <property type="entry name" value="TRANSPORT PROTEIN TRAPP"/>
    <property type="match status" value="1"/>
</dbReference>
<dbReference type="PANTHER" id="PTHR12975:SF6">
    <property type="entry name" value="TRAFFICKING PROTEIN PARTICLE COMPLEX SUBUNIT 8"/>
    <property type="match status" value="1"/>
</dbReference>
<keyword evidence="3" id="KW-1185">Reference proteome</keyword>
<evidence type="ECO:0000313" key="2">
    <source>
        <dbReference type="EMBL" id="GFE54030.1"/>
    </source>
</evidence>
<gene>
    <name evidence="2" type="ORF">BaOVIS_014340</name>
</gene>
<dbReference type="EMBL" id="BLIY01000008">
    <property type="protein sequence ID" value="GFE54030.1"/>
    <property type="molecule type" value="Genomic_DNA"/>
</dbReference>
<accession>A0A9W5WUI8</accession>
<reference evidence="2" key="1">
    <citation type="submission" date="2019-12" db="EMBL/GenBank/DDBJ databases">
        <title>Genome sequence of Babesia ovis.</title>
        <authorList>
            <person name="Yamagishi J."/>
            <person name="Sevinc F."/>
            <person name="Xuan X."/>
        </authorList>
    </citation>
    <scope>NUCLEOTIDE SEQUENCE</scope>
    <source>
        <strain evidence="2">Selcuk</strain>
    </source>
</reference>
<dbReference type="OrthoDB" id="437922at2759"/>
<name>A0A9W5WUI8_BABOV</name>
<dbReference type="AlphaFoldDB" id="A0A9W5WUI8"/>
<proteinExistence type="predicted"/>
<feature type="region of interest" description="Disordered" evidence="1">
    <location>
        <begin position="306"/>
        <end position="325"/>
    </location>
</feature>